<accession>A0A2S6ZCU0</accession>
<evidence type="ECO:0000259" key="9">
    <source>
        <dbReference type="PROSITE" id="PS51779"/>
    </source>
</evidence>
<dbReference type="Pfam" id="PF03865">
    <property type="entry name" value="ShlB"/>
    <property type="match status" value="1"/>
</dbReference>
<organism evidence="10 11">
    <name type="scientific">Xanthomonas theicola</name>
    <dbReference type="NCBI Taxonomy" id="56464"/>
    <lineage>
        <taxon>Bacteria</taxon>
        <taxon>Pseudomonadati</taxon>
        <taxon>Pseudomonadota</taxon>
        <taxon>Gammaproteobacteria</taxon>
        <taxon>Lysobacterales</taxon>
        <taxon>Lysobacteraceae</taxon>
        <taxon>Xanthomonas</taxon>
    </lineage>
</organism>
<dbReference type="InterPro" id="IPR005565">
    <property type="entry name" value="Hemolysn_activator_HlyB_C"/>
</dbReference>
<comment type="caution">
    <text evidence="10">The sequence shown here is derived from an EMBL/GenBank/DDBJ whole genome shotgun (WGS) entry which is preliminary data.</text>
</comment>
<dbReference type="PROSITE" id="PS51779">
    <property type="entry name" value="POTRA"/>
    <property type="match status" value="1"/>
</dbReference>
<protein>
    <recommendedName>
        <fullName evidence="9">POTRA domain-containing protein</fullName>
    </recommendedName>
</protein>
<dbReference type="Gene3D" id="2.40.160.50">
    <property type="entry name" value="membrane protein fhac: a member of the omp85/tpsb transporter family"/>
    <property type="match status" value="1"/>
</dbReference>
<reference evidence="10 11" key="1">
    <citation type="submission" date="2016-08" db="EMBL/GenBank/DDBJ databases">
        <title>Evolution of the type three secretion system and type three effector repertoires in Xanthomonas.</title>
        <authorList>
            <person name="Merda D."/>
            <person name="Briand M."/>
            <person name="Bosis E."/>
            <person name="Rousseau C."/>
            <person name="Portier P."/>
            <person name="Jacques M.-A."/>
            <person name="Fischer-Le Saux M."/>
        </authorList>
    </citation>
    <scope>NUCLEOTIDE SEQUENCE [LARGE SCALE GENOMIC DNA]</scope>
    <source>
        <strain evidence="10 11">CFBP 4691</strain>
    </source>
</reference>
<dbReference type="InterPro" id="IPR034746">
    <property type="entry name" value="POTRA"/>
</dbReference>
<comment type="subcellular location">
    <subcellularLocation>
        <location evidence="1">Cell outer membrane</location>
    </subcellularLocation>
</comment>
<evidence type="ECO:0000256" key="4">
    <source>
        <dbReference type="ARBA" id="ARBA00022452"/>
    </source>
</evidence>
<evidence type="ECO:0000313" key="10">
    <source>
        <dbReference type="EMBL" id="PPT88452.1"/>
    </source>
</evidence>
<dbReference type="InterPro" id="IPR013686">
    <property type="entry name" value="Polypept-transport_assoc_ShlB"/>
</dbReference>
<proteinExistence type="inferred from homology"/>
<dbReference type="GO" id="GO:0008320">
    <property type="term" value="F:protein transmembrane transporter activity"/>
    <property type="evidence" value="ECO:0007669"/>
    <property type="project" value="TreeGrafter"/>
</dbReference>
<dbReference type="Gene3D" id="3.10.20.310">
    <property type="entry name" value="membrane protein fhac"/>
    <property type="match status" value="1"/>
</dbReference>
<keyword evidence="8" id="KW-0998">Cell outer membrane</keyword>
<keyword evidence="4" id="KW-1134">Transmembrane beta strand</keyword>
<evidence type="ECO:0000256" key="7">
    <source>
        <dbReference type="ARBA" id="ARBA00023136"/>
    </source>
</evidence>
<dbReference type="AlphaFoldDB" id="A0A2S6ZCU0"/>
<dbReference type="Pfam" id="PF08479">
    <property type="entry name" value="POTRA_2"/>
    <property type="match status" value="1"/>
</dbReference>
<comment type="similarity">
    <text evidence="2">Belongs to the TPS (TC 1.B.20) family.</text>
</comment>
<dbReference type="Proteomes" id="UP000239898">
    <property type="component" value="Unassembled WGS sequence"/>
</dbReference>
<dbReference type="GO" id="GO:0009279">
    <property type="term" value="C:cell outer membrane"/>
    <property type="evidence" value="ECO:0007669"/>
    <property type="project" value="UniProtKB-SubCell"/>
</dbReference>
<evidence type="ECO:0000256" key="1">
    <source>
        <dbReference type="ARBA" id="ARBA00004442"/>
    </source>
</evidence>
<evidence type="ECO:0000256" key="2">
    <source>
        <dbReference type="ARBA" id="ARBA00009055"/>
    </source>
</evidence>
<evidence type="ECO:0000256" key="5">
    <source>
        <dbReference type="ARBA" id="ARBA00022692"/>
    </source>
</evidence>
<dbReference type="InterPro" id="IPR051544">
    <property type="entry name" value="TPS_OM_transporter"/>
</dbReference>
<sequence>MSRRVFIGNIKYLCDRRGKRQIPVRMDYVRARRRHLVCRPESVECALRTLRSRAQGRRRRVGTSTEKGWSGLPLGMWTVMTMESIVGTWKRPRCTALGVSIGLTLASMAQAQVAPAAGDLQRQIEQQIHTPNVIPPPPPATPAKPLDRSGPAVVIRRVEIDGASLIPAAELARQFEPYLNRPVSLGEWQAAAQTLVGYYRKRGWFVRVQLPEQDVSAGTLHIRVVEGHFGQLDLQPGASRARAGYVAKVVGHGLEAGRPYSVDELERGLLLANDLPGVRADGTLRAGRQPGTSDLALTVADTAWLSGSVGASSYGNRFTGRVQASGNLALNNLNGYGDRLQVSGLLAERLHYQGLDYSQPIGHDGLRAHLGYSQVHYRLGGSFADLDSKGRTGTLRAGLDYPLLRSSQRNLWLGLDLGRTRQEDASLGVTLRRRNIDTATLALRGDARDDWGGGGVSSALFGLTQGQADLRLPGDRARDARGAGIDGHFTYLALDLRRDQRLAPAFYARARAAGQLGLDNLDSSQQFGLGGPYGVRGYPVNEASGDSGLLAQLELHSLLPWVGLAGLDGYAFVDGGLIRQHHATWAGWDTADSGRNSYALYSAGLGLSWVHRRGFAFNAVLAAPLGNNPGSGHRNRNQDGSRQGPRVWLTLSQAF</sequence>
<keyword evidence="7" id="KW-0472">Membrane</keyword>
<dbReference type="EMBL" id="MIGX01000077">
    <property type="protein sequence ID" value="PPT88452.1"/>
    <property type="molecule type" value="Genomic_DNA"/>
</dbReference>
<dbReference type="PANTHER" id="PTHR34597">
    <property type="entry name" value="SLR1661 PROTEIN"/>
    <property type="match status" value="1"/>
</dbReference>
<feature type="domain" description="POTRA" evidence="9">
    <location>
        <begin position="153"/>
        <end position="227"/>
    </location>
</feature>
<evidence type="ECO:0000313" key="11">
    <source>
        <dbReference type="Proteomes" id="UP000239898"/>
    </source>
</evidence>
<dbReference type="PANTHER" id="PTHR34597:SF1">
    <property type="entry name" value="HEME_HEMOPEXIN TRANSPORTER PROTEIN HUXB"/>
    <property type="match status" value="1"/>
</dbReference>
<keyword evidence="6" id="KW-0653">Protein transport</keyword>
<dbReference type="GO" id="GO:0046819">
    <property type="term" value="P:protein secretion by the type V secretion system"/>
    <property type="evidence" value="ECO:0007669"/>
    <property type="project" value="TreeGrafter"/>
</dbReference>
<name>A0A2S6ZCU0_9XANT</name>
<keyword evidence="11" id="KW-1185">Reference proteome</keyword>
<keyword evidence="5" id="KW-0812">Transmembrane</keyword>
<keyword evidence="3" id="KW-0813">Transport</keyword>
<gene>
    <name evidence="10" type="ORF">XthCFBP4691_14320</name>
</gene>
<evidence type="ECO:0000256" key="3">
    <source>
        <dbReference type="ARBA" id="ARBA00022448"/>
    </source>
</evidence>
<evidence type="ECO:0000256" key="6">
    <source>
        <dbReference type="ARBA" id="ARBA00022927"/>
    </source>
</evidence>
<dbReference type="GO" id="GO:0098046">
    <property type="term" value="C:type V protein secretion system complex"/>
    <property type="evidence" value="ECO:0007669"/>
    <property type="project" value="TreeGrafter"/>
</dbReference>
<evidence type="ECO:0000256" key="8">
    <source>
        <dbReference type="ARBA" id="ARBA00023237"/>
    </source>
</evidence>